<reference evidence="1" key="1">
    <citation type="journal article" date="2018" name="DNA Res.">
        <title>Multiple hybrid de novo genome assembly of finger millet, an orphan allotetraploid crop.</title>
        <authorList>
            <person name="Hatakeyama M."/>
            <person name="Aluri S."/>
            <person name="Balachadran M.T."/>
            <person name="Sivarajan S.R."/>
            <person name="Patrignani A."/>
            <person name="Gruter S."/>
            <person name="Poveda L."/>
            <person name="Shimizu-Inatsugi R."/>
            <person name="Baeten J."/>
            <person name="Francoijs K.J."/>
            <person name="Nataraja K.N."/>
            <person name="Reddy Y.A.N."/>
            <person name="Phadnis S."/>
            <person name="Ravikumar R.L."/>
            <person name="Schlapbach R."/>
            <person name="Sreeman S.M."/>
            <person name="Shimizu K.K."/>
        </authorList>
    </citation>
    <scope>NUCLEOTIDE SEQUENCE</scope>
</reference>
<reference evidence="1" key="2">
    <citation type="submission" date="2021-12" db="EMBL/GenBank/DDBJ databases">
        <title>Resequencing data analysis of finger millet.</title>
        <authorList>
            <person name="Hatakeyama M."/>
            <person name="Aluri S."/>
            <person name="Balachadran M.T."/>
            <person name="Sivarajan S.R."/>
            <person name="Poveda L."/>
            <person name="Shimizu-Inatsugi R."/>
            <person name="Schlapbach R."/>
            <person name="Sreeman S.M."/>
            <person name="Shimizu K.K."/>
        </authorList>
    </citation>
    <scope>NUCLEOTIDE SEQUENCE</scope>
</reference>
<comment type="caution">
    <text evidence="1">The sequence shown here is derived from an EMBL/GenBank/DDBJ whole genome shotgun (WGS) entry which is preliminary data.</text>
</comment>
<dbReference type="EMBL" id="BQKI01000085">
    <property type="protein sequence ID" value="GJN33926.1"/>
    <property type="molecule type" value="Genomic_DNA"/>
</dbReference>
<gene>
    <name evidence="1" type="primary">gb22557</name>
    <name evidence="1" type="ORF">PR202_gb22557</name>
</gene>
<evidence type="ECO:0000313" key="1">
    <source>
        <dbReference type="EMBL" id="GJN33926.1"/>
    </source>
</evidence>
<dbReference type="Proteomes" id="UP001054889">
    <property type="component" value="Unassembled WGS sequence"/>
</dbReference>
<dbReference type="AlphaFoldDB" id="A0AAV5FFZ7"/>
<evidence type="ECO:0000313" key="2">
    <source>
        <dbReference type="Proteomes" id="UP001054889"/>
    </source>
</evidence>
<organism evidence="1 2">
    <name type="scientific">Eleusine coracana subsp. coracana</name>
    <dbReference type="NCBI Taxonomy" id="191504"/>
    <lineage>
        <taxon>Eukaryota</taxon>
        <taxon>Viridiplantae</taxon>
        <taxon>Streptophyta</taxon>
        <taxon>Embryophyta</taxon>
        <taxon>Tracheophyta</taxon>
        <taxon>Spermatophyta</taxon>
        <taxon>Magnoliopsida</taxon>
        <taxon>Liliopsida</taxon>
        <taxon>Poales</taxon>
        <taxon>Poaceae</taxon>
        <taxon>PACMAD clade</taxon>
        <taxon>Chloridoideae</taxon>
        <taxon>Cynodonteae</taxon>
        <taxon>Eleusininae</taxon>
        <taxon>Eleusine</taxon>
    </lineage>
</organism>
<proteinExistence type="predicted"/>
<name>A0AAV5FFZ7_ELECO</name>
<sequence length="66" mass="7203">MLLRQIRVSFEEDGHTAGEVADDRIVDHFSGEVDHVTLDGSAGSWSSCSTPGVDSVFQDFVQGYNQ</sequence>
<keyword evidence="2" id="KW-1185">Reference proteome</keyword>
<protein>
    <submittedName>
        <fullName evidence="1">Uncharacterized protein</fullName>
    </submittedName>
</protein>
<accession>A0AAV5FFZ7</accession>